<dbReference type="AlphaFoldDB" id="A0A1D1YZQ8"/>
<dbReference type="PANTHER" id="PTHR36740">
    <property type="entry name" value="PRC DOMAIN-CONTAINING PROTEIN"/>
    <property type="match status" value="1"/>
</dbReference>
<organism evidence="2">
    <name type="scientific">Anthurium amnicola</name>
    <dbReference type="NCBI Taxonomy" id="1678845"/>
    <lineage>
        <taxon>Eukaryota</taxon>
        <taxon>Viridiplantae</taxon>
        <taxon>Streptophyta</taxon>
        <taxon>Embryophyta</taxon>
        <taxon>Tracheophyta</taxon>
        <taxon>Spermatophyta</taxon>
        <taxon>Magnoliopsida</taxon>
        <taxon>Liliopsida</taxon>
        <taxon>Araceae</taxon>
        <taxon>Pothoideae</taxon>
        <taxon>Potheae</taxon>
        <taxon>Anthurium</taxon>
    </lineage>
</organism>
<dbReference type="PANTHER" id="PTHR36740:SF1">
    <property type="entry name" value="PRC-BARREL DOMAIN-CONTAINING PROTEIN"/>
    <property type="match status" value="1"/>
</dbReference>
<evidence type="ECO:0000313" key="2">
    <source>
        <dbReference type="EMBL" id="JAT60130.1"/>
    </source>
</evidence>
<evidence type="ECO:0000256" key="1">
    <source>
        <dbReference type="SAM" id="MobiDB-lite"/>
    </source>
</evidence>
<accession>A0A1D1YZQ8</accession>
<feature type="region of interest" description="Disordered" evidence="1">
    <location>
        <begin position="115"/>
        <end position="148"/>
    </location>
</feature>
<proteinExistence type="predicted"/>
<reference evidence="2" key="1">
    <citation type="submission" date="2015-07" db="EMBL/GenBank/DDBJ databases">
        <title>Transcriptome Assembly of Anthurium amnicola.</title>
        <authorList>
            <person name="Suzuki J."/>
        </authorList>
    </citation>
    <scope>NUCLEOTIDE SEQUENCE</scope>
</reference>
<sequence>MCDCSSLNSHLIPGNLSSRRLRHHGPSRCYTKARSPRDLVWGRCSEVVLSEPSGRRGRLPVEGSRVARKNVTFSGYPDPLPGGRFPFKSGGRNPIWVSRNSGDYLQENSVFSSRVGEGGAENVDPGGARMPQKDGGMNNGDTSAQSGFDVLELKRELEKEEREARDRDRLELESNPISSEDLAKVVSDSEEENRVDRVPGSRFGRRMLRRSSLLAKQVISVQSARSLGFISELWVDATSWIVVMVEVKPNLLSGEIEKLLLEDVHQVGDVVLVQDESVMENELKMIGLNTLVGCNVVTSRRRNIGKVRGYNFNINSGAVESLELDSFGMSIIPANLVSTYCLMVDDVIEIVSDTVVVHEDAASRLQRLTKGFWDTRTVESSWDDIDEFSNLRRRTNRPVRRRRSGNDFKFQDDWDIPMDF</sequence>
<gene>
    <name evidence="2" type="primary">hypE_3</name>
    <name evidence="2" type="ORF">g.91332</name>
</gene>
<protein>
    <submittedName>
        <fullName evidence="2">Hydrogenase isoenzymes formation protein hypE</fullName>
    </submittedName>
</protein>
<dbReference type="InterPro" id="IPR011033">
    <property type="entry name" value="PRC_barrel-like_sf"/>
</dbReference>
<dbReference type="EMBL" id="GDJX01007806">
    <property type="protein sequence ID" value="JAT60130.1"/>
    <property type="molecule type" value="Transcribed_RNA"/>
</dbReference>
<dbReference type="SUPFAM" id="SSF50346">
    <property type="entry name" value="PRC-barrel domain"/>
    <property type="match status" value="2"/>
</dbReference>
<name>A0A1D1YZQ8_9ARAE</name>
<dbReference type="Gene3D" id="2.30.30.240">
    <property type="entry name" value="PRC-barrel domain"/>
    <property type="match status" value="2"/>
</dbReference>